<evidence type="ECO:0000313" key="4">
    <source>
        <dbReference type="Proteomes" id="UP000009309"/>
    </source>
</evidence>
<evidence type="ECO:0000313" key="3">
    <source>
        <dbReference type="EMBL" id="CCH57551.1"/>
    </source>
</evidence>
<accession>I2GTV0</accession>
<reference evidence="3 4" key="1">
    <citation type="journal article" date="2012" name="J. Bacteriol.">
        <title>Genome Sequence of the Filamentous Bacterium Fibrisoma limi BUZ 3T.</title>
        <authorList>
            <person name="Filippini M."/>
            <person name="Qi W."/>
            <person name="Jaenicke S."/>
            <person name="Goesmann A."/>
            <person name="Smits T.H."/>
            <person name="Bagheri H.C."/>
        </authorList>
    </citation>
    <scope>NUCLEOTIDE SEQUENCE [LARGE SCALE GENOMIC DNA]</scope>
    <source>
        <strain evidence="4">BUZ 3T</strain>
        <plasmid evidence="3 4">pFLIM01</plasmid>
    </source>
</reference>
<dbReference type="GO" id="GO:0000155">
    <property type="term" value="F:phosphorelay sensor kinase activity"/>
    <property type="evidence" value="ECO:0007669"/>
    <property type="project" value="InterPro"/>
</dbReference>
<dbReference type="Proteomes" id="UP000009309">
    <property type="component" value="Plasmid pFLIM01"/>
</dbReference>
<proteinExistence type="predicted"/>
<dbReference type="PANTHER" id="PTHR34220:SF7">
    <property type="entry name" value="SENSOR HISTIDINE KINASE YPDA"/>
    <property type="match status" value="1"/>
</dbReference>
<keyword evidence="1" id="KW-1133">Transmembrane helix</keyword>
<dbReference type="EMBL" id="HE805916">
    <property type="protein sequence ID" value="CCH57551.1"/>
    <property type="molecule type" value="Genomic_DNA"/>
</dbReference>
<geneLocation type="plasmid" evidence="3 4">
    <name>pFLIM01</name>
</geneLocation>
<gene>
    <name evidence="3" type="ORF">BN8_p06736</name>
</gene>
<keyword evidence="4" id="KW-1185">Reference proteome</keyword>
<feature type="transmembrane region" description="Helical" evidence="1">
    <location>
        <begin position="95"/>
        <end position="119"/>
    </location>
</feature>
<dbReference type="Pfam" id="PF06580">
    <property type="entry name" value="His_kinase"/>
    <property type="match status" value="1"/>
</dbReference>
<dbReference type="OrthoDB" id="9792992at2"/>
<feature type="transmembrane region" description="Helical" evidence="1">
    <location>
        <begin position="57"/>
        <end position="75"/>
    </location>
</feature>
<keyword evidence="1" id="KW-0472">Membrane</keyword>
<dbReference type="PANTHER" id="PTHR34220">
    <property type="entry name" value="SENSOR HISTIDINE KINASE YPDA"/>
    <property type="match status" value="1"/>
</dbReference>
<dbReference type="InterPro" id="IPR010559">
    <property type="entry name" value="Sig_transdc_His_kin_internal"/>
</dbReference>
<dbReference type="AlphaFoldDB" id="I2GTV0"/>
<sequence>MFTNIIHRLRNQRTKELITVSSKSEMVHSNTQYTTKNLNAGEPLFDFPPRKVTWDRILLHVLFWLWDGHAAYWALDRVLRVKPDVAPDPDMFVLMYVTHVGTTMLLFYSYGYLIVPMFLRQLIILKSINRNTIWNELKRFRVVKPVSIRKLGIVLLSTLAVFAVFNVYDYYLFTYVANHFKPIPAYVKRINDLLGPMGPIGVFSDYSLLSFIWAYNVSYILLPLQIRLIREAISWGVANIRQKEQNKILVNNQLQALQHQINPHFLFNVFNSILALIHRTNRQAAELLRKLSELMHYTLYDTNKDFVPLTGELTFIQNYIDIEKSRQFNDEHITIKQRGDPDGLLVPPLLLVTFVENAFKHGINNSYEKAWVCIDIYIDASQDVLRVTIENPITDDVSPLSGGLGIANARKRLDLLFTPKQYQLNIQQENSIYQVHLVIPLKREKRYEYSAAH</sequence>
<evidence type="ECO:0000259" key="2">
    <source>
        <dbReference type="Pfam" id="PF06580"/>
    </source>
</evidence>
<keyword evidence="3" id="KW-0614">Plasmid</keyword>
<feature type="domain" description="Signal transduction histidine kinase internal region" evidence="2">
    <location>
        <begin position="253"/>
        <end position="326"/>
    </location>
</feature>
<organism evidence="3 4">
    <name type="scientific">Fibrisoma limi BUZ 3</name>
    <dbReference type="NCBI Taxonomy" id="1185876"/>
    <lineage>
        <taxon>Bacteria</taxon>
        <taxon>Pseudomonadati</taxon>
        <taxon>Bacteroidota</taxon>
        <taxon>Cytophagia</taxon>
        <taxon>Cytophagales</taxon>
        <taxon>Spirosomataceae</taxon>
        <taxon>Fibrisoma</taxon>
    </lineage>
</organism>
<evidence type="ECO:0000256" key="1">
    <source>
        <dbReference type="SAM" id="Phobius"/>
    </source>
</evidence>
<keyword evidence="1" id="KW-0812">Transmembrane</keyword>
<feature type="transmembrane region" description="Helical" evidence="1">
    <location>
        <begin position="148"/>
        <end position="168"/>
    </location>
</feature>
<dbReference type="GO" id="GO:0016020">
    <property type="term" value="C:membrane"/>
    <property type="evidence" value="ECO:0007669"/>
    <property type="project" value="InterPro"/>
</dbReference>
<dbReference type="InterPro" id="IPR050640">
    <property type="entry name" value="Bact_2-comp_sensor_kinase"/>
</dbReference>
<feature type="transmembrane region" description="Helical" evidence="1">
    <location>
        <begin position="206"/>
        <end position="224"/>
    </location>
</feature>
<protein>
    <submittedName>
        <fullName evidence="3">Sensor protein lytS</fullName>
    </submittedName>
</protein>
<name>I2GTV0_9BACT</name>